<organism evidence="2 4">
    <name type="scientific">Mycena alexandri</name>
    <dbReference type="NCBI Taxonomy" id="1745969"/>
    <lineage>
        <taxon>Eukaryota</taxon>
        <taxon>Fungi</taxon>
        <taxon>Dikarya</taxon>
        <taxon>Basidiomycota</taxon>
        <taxon>Agaricomycotina</taxon>
        <taxon>Agaricomycetes</taxon>
        <taxon>Agaricomycetidae</taxon>
        <taxon>Agaricales</taxon>
        <taxon>Marasmiineae</taxon>
        <taxon>Mycenaceae</taxon>
        <taxon>Mycena</taxon>
    </lineage>
</organism>
<feature type="domain" description="Cupin type-2" evidence="1">
    <location>
        <begin position="88"/>
        <end position="154"/>
    </location>
</feature>
<dbReference type="EMBL" id="JARJCM010000199">
    <property type="protein sequence ID" value="KAJ7022976.1"/>
    <property type="molecule type" value="Genomic_DNA"/>
</dbReference>
<dbReference type="PANTHER" id="PTHR36156:SF2">
    <property type="entry name" value="CUPIN TYPE-2 DOMAIN-CONTAINING PROTEIN"/>
    <property type="match status" value="1"/>
</dbReference>
<keyword evidence="4" id="KW-1185">Reference proteome</keyword>
<dbReference type="InterPro" id="IPR013096">
    <property type="entry name" value="Cupin_2"/>
</dbReference>
<evidence type="ECO:0000259" key="1">
    <source>
        <dbReference type="Pfam" id="PF07883"/>
    </source>
</evidence>
<dbReference type="CDD" id="cd02231">
    <property type="entry name" value="cupin_BLL6423-like"/>
    <property type="match status" value="1"/>
</dbReference>
<protein>
    <recommendedName>
        <fullName evidence="1">Cupin type-2 domain-containing protein</fullName>
    </recommendedName>
</protein>
<evidence type="ECO:0000313" key="3">
    <source>
        <dbReference type="EMBL" id="KAJ7022976.1"/>
    </source>
</evidence>
<dbReference type="Gene3D" id="2.60.120.10">
    <property type="entry name" value="Jelly Rolls"/>
    <property type="match status" value="1"/>
</dbReference>
<evidence type="ECO:0000313" key="2">
    <source>
        <dbReference type="EMBL" id="KAJ7020219.1"/>
    </source>
</evidence>
<accession>A0AAD6S3J5</accession>
<dbReference type="Proteomes" id="UP001218188">
    <property type="component" value="Unassembled WGS sequence"/>
</dbReference>
<proteinExistence type="predicted"/>
<dbReference type="Pfam" id="PF07883">
    <property type="entry name" value="Cupin_2"/>
    <property type="match status" value="1"/>
</dbReference>
<dbReference type="AlphaFoldDB" id="A0AAD6S3J5"/>
<dbReference type="InterPro" id="IPR011051">
    <property type="entry name" value="RmlC_Cupin_sf"/>
</dbReference>
<name>A0AAD6S3J5_9AGAR</name>
<comment type="caution">
    <text evidence="2">The sequence shown here is derived from an EMBL/GenBank/DDBJ whole genome shotgun (WGS) entry which is preliminary data.</text>
</comment>
<dbReference type="SUPFAM" id="SSF51182">
    <property type="entry name" value="RmlC-like cupins"/>
    <property type="match status" value="1"/>
</dbReference>
<sequence>MSSIKAPFPPVRRVVTGHTSAGKSTVIADTVELARPWGNETVHRVHDLHYTEGSPAIIDTEIAKGKWVDEIKMHPELVSGMGSTFRCWDVPPGDVSPAHRTVTLDYAIVFKGTVILELEEGERVTLNEGDTVVQRGTMHTWRNETTEWAKVYFVMLGAQPIEIEGKKLEEELHHVE</sequence>
<evidence type="ECO:0000313" key="4">
    <source>
        <dbReference type="Proteomes" id="UP001218188"/>
    </source>
</evidence>
<gene>
    <name evidence="3" type="ORF">C8F04DRAFT_1048508</name>
    <name evidence="2" type="ORF">C8F04DRAFT_1403778</name>
</gene>
<dbReference type="EMBL" id="JARJCM010000270">
    <property type="protein sequence ID" value="KAJ7020219.1"/>
    <property type="molecule type" value="Genomic_DNA"/>
</dbReference>
<reference evidence="2" key="1">
    <citation type="submission" date="2023-03" db="EMBL/GenBank/DDBJ databases">
        <title>Massive genome expansion in bonnet fungi (Mycena s.s.) driven by repeated elements and novel gene families across ecological guilds.</title>
        <authorList>
            <consortium name="Lawrence Berkeley National Laboratory"/>
            <person name="Harder C.B."/>
            <person name="Miyauchi S."/>
            <person name="Viragh M."/>
            <person name="Kuo A."/>
            <person name="Thoen E."/>
            <person name="Andreopoulos B."/>
            <person name="Lu D."/>
            <person name="Skrede I."/>
            <person name="Drula E."/>
            <person name="Henrissat B."/>
            <person name="Morin E."/>
            <person name="Kohler A."/>
            <person name="Barry K."/>
            <person name="LaButti K."/>
            <person name="Morin E."/>
            <person name="Salamov A."/>
            <person name="Lipzen A."/>
            <person name="Mereny Z."/>
            <person name="Hegedus B."/>
            <person name="Baldrian P."/>
            <person name="Stursova M."/>
            <person name="Weitz H."/>
            <person name="Taylor A."/>
            <person name="Grigoriev I.V."/>
            <person name="Nagy L.G."/>
            <person name="Martin F."/>
            <person name="Kauserud H."/>
        </authorList>
    </citation>
    <scope>NUCLEOTIDE SEQUENCE</scope>
    <source>
        <strain evidence="2">CBHHK200</strain>
    </source>
</reference>
<dbReference type="InterPro" id="IPR014710">
    <property type="entry name" value="RmlC-like_jellyroll"/>
</dbReference>
<dbReference type="PANTHER" id="PTHR36156">
    <property type="entry name" value="SLR2101 PROTEIN"/>
    <property type="match status" value="1"/>
</dbReference>
<dbReference type="InterPro" id="IPR047142">
    <property type="entry name" value="OryJ/VirC-like"/>
</dbReference>